<evidence type="ECO:0000313" key="2">
    <source>
        <dbReference type="Proteomes" id="UP000186922"/>
    </source>
</evidence>
<keyword evidence="2" id="KW-1185">Reference proteome</keyword>
<proteinExistence type="predicted"/>
<evidence type="ECO:0000313" key="1">
    <source>
        <dbReference type="EMBL" id="GAV07807.1"/>
    </source>
</evidence>
<reference evidence="1 2" key="1">
    <citation type="journal article" date="2016" name="Nat. Commun.">
        <title>Extremotolerant tardigrade genome and improved radiotolerance of human cultured cells by tardigrade-unique protein.</title>
        <authorList>
            <person name="Hashimoto T."/>
            <person name="Horikawa D.D."/>
            <person name="Saito Y."/>
            <person name="Kuwahara H."/>
            <person name="Kozuka-Hata H."/>
            <person name="Shin-I T."/>
            <person name="Minakuchi Y."/>
            <person name="Ohishi K."/>
            <person name="Motoyama A."/>
            <person name="Aizu T."/>
            <person name="Enomoto A."/>
            <person name="Kondo K."/>
            <person name="Tanaka S."/>
            <person name="Hara Y."/>
            <person name="Koshikawa S."/>
            <person name="Sagara H."/>
            <person name="Miura T."/>
            <person name="Yokobori S."/>
            <person name="Miyagawa K."/>
            <person name="Suzuki Y."/>
            <person name="Kubo T."/>
            <person name="Oyama M."/>
            <person name="Kohara Y."/>
            <person name="Fujiyama A."/>
            <person name="Arakawa K."/>
            <person name="Katayama T."/>
            <person name="Toyoda A."/>
            <person name="Kunieda T."/>
        </authorList>
    </citation>
    <scope>NUCLEOTIDE SEQUENCE [LARGE SCALE GENOMIC DNA]</scope>
    <source>
        <strain evidence="1 2">YOKOZUNA-1</strain>
    </source>
</reference>
<dbReference type="AlphaFoldDB" id="A0A1D1W2Q7"/>
<sequence length="71" mass="8234">MDATRTKIEEQIRAITSAGRTCVLWESWSQASTSAFRCREQPLRTADLQQLWPAGNWRKRPTSIKDFHNSI</sequence>
<comment type="caution">
    <text evidence="1">The sequence shown here is derived from an EMBL/GenBank/DDBJ whole genome shotgun (WGS) entry which is preliminary data.</text>
</comment>
<protein>
    <submittedName>
        <fullName evidence="1">Uncharacterized protein</fullName>
    </submittedName>
</protein>
<organism evidence="1 2">
    <name type="scientific">Ramazzottius varieornatus</name>
    <name type="common">Water bear</name>
    <name type="synonym">Tardigrade</name>
    <dbReference type="NCBI Taxonomy" id="947166"/>
    <lineage>
        <taxon>Eukaryota</taxon>
        <taxon>Metazoa</taxon>
        <taxon>Ecdysozoa</taxon>
        <taxon>Tardigrada</taxon>
        <taxon>Eutardigrada</taxon>
        <taxon>Parachela</taxon>
        <taxon>Hypsibioidea</taxon>
        <taxon>Ramazzottiidae</taxon>
        <taxon>Ramazzottius</taxon>
    </lineage>
</organism>
<name>A0A1D1W2Q7_RAMVA</name>
<accession>A0A1D1W2Q7</accession>
<dbReference type="EMBL" id="BDGG01000016">
    <property type="protein sequence ID" value="GAV07807.1"/>
    <property type="molecule type" value="Genomic_DNA"/>
</dbReference>
<dbReference type="Proteomes" id="UP000186922">
    <property type="component" value="Unassembled WGS sequence"/>
</dbReference>
<gene>
    <name evidence="1" type="primary">RvY_17602-1</name>
    <name evidence="1" type="synonym">RvY_17602.1</name>
    <name evidence="1" type="ORF">RvY_17602</name>
</gene>